<feature type="compositionally biased region" description="Polar residues" evidence="2">
    <location>
        <begin position="457"/>
        <end position="472"/>
    </location>
</feature>
<dbReference type="GO" id="GO:0000278">
    <property type="term" value="P:mitotic cell cycle"/>
    <property type="evidence" value="ECO:0007669"/>
    <property type="project" value="TreeGrafter"/>
</dbReference>
<sequence>MTTKLRLASSGGDVKIWDMPELNIAKAFSPHSQPVGSLCWSPNNQCLASAANDKVVVTYIKGDEYDTAEITAGEGNTCVAFNSSSRYLLTGGNSKTLNIWDMKTKSVKKTYKDHKDIVSCVAFNWNDTSIASGSVNGDILLHNVMTGQASDPLRLAKTQAVRDIQFSHFKKSLLGAVSDDGALNLWDSNTKKLSTSFASDHKGPATGLSFSPMNDMLLCSVGLDKRIVFYDVQQKKSVKVMMAESPLTSVDFMSDGGTLAVGSTRGKIYIYDLRSGSSPVNTRVAHKTSVQSLSFQSSTKVNSLGNSKSSKPVTSNTKPTPNPVPTEAQPASTSIVPTITAVNVPDHTSHTPLSKQNGIKNEESEDLFSPLREVKTAAVEAPSRQTNEPPLPGSGEASPSYNLKENNPPDGSGIFSPIGSNLSSLSTRQLHHPAEVTATTKNSLRQDLNSPRTLAVTTANEATASTVQSNRSPGARAHTDSSTGQDLVGDNRTKSSSDAVFSGNLSPSITRAQFERNQRKRFSGEYADSQVTKGSLHAEADVQQPISISPSGSIRSEKLVAQLESSGQKSPGSPSNHRRLADDGSRIRDQSVGQSTGPKVPETVSPGESLIFDNVNHSPDPLPSGAVGMATTITDVGAIGASNAGLLPFQVQFIKNLIDESLDEFRVALHRDIVNVQVEMLRQFQIQKNELKGMLEKYSGSSLVASSVTTSSFPVVFVNAFLKPLVVMVKSKLCVCSFKVPRSAPYFQYLQFDKCHP</sequence>
<proteinExistence type="predicted"/>
<dbReference type="Pfam" id="PF23760">
    <property type="entry name" value="Beta-prop_DCAF12"/>
    <property type="match status" value="1"/>
</dbReference>
<dbReference type="InterPro" id="IPR015943">
    <property type="entry name" value="WD40/YVTN_repeat-like_dom_sf"/>
</dbReference>
<name>A0AAU9XL16_9CNID</name>
<dbReference type="PANTHER" id="PTHR44414">
    <property type="entry name" value="PROTEIN NEDD1"/>
    <property type="match status" value="1"/>
</dbReference>
<feature type="repeat" description="WD" evidence="1">
    <location>
        <begin position="77"/>
        <end position="110"/>
    </location>
</feature>
<dbReference type="GO" id="GO:0007020">
    <property type="term" value="P:microtubule nucleation"/>
    <property type="evidence" value="ECO:0007669"/>
    <property type="project" value="TreeGrafter"/>
</dbReference>
<feature type="region of interest" description="Disordered" evidence="2">
    <location>
        <begin position="457"/>
        <end position="504"/>
    </location>
</feature>
<dbReference type="GO" id="GO:0000922">
    <property type="term" value="C:spindle pole"/>
    <property type="evidence" value="ECO:0007669"/>
    <property type="project" value="TreeGrafter"/>
</dbReference>
<dbReference type="GO" id="GO:0036064">
    <property type="term" value="C:ciliary basal body"/>
    <property type="evidence" value="ECO:0007669"/>
    <property type="project" value="TreeGrafter"/>
</dbReference>
<dbReference type="SMART" id="SM00320">
    <property type="entry name" value="WD40"/>
    <property type="match status" value="6"/>
</dbReference>
<feature type="region of interest" description="Disordered" evidence="2">
    <location>
        <begin position="377"/>
        <end position="420"/>
    </location>
</feature>
<comment type="caution">
    <text evidence="4">The sequence shown here is derived from an EMBL/GenBank/DDBJ whole genome shotgun (WGS) entry which is preliminary data.</text>
</comment>
<dbReference type="GO" id="GO:0005737">
    <property type="term" value="C:cytoplasm"/>
    <property type="evidence" value="ECO:0007669"/>
    <property type="project" value="TreeGrafter"/>
</dbReference>
<evidence type="ECO:0000259" key="3">
    <source>
        <dbReference type="Pfam" id="PF23760"/>
    </source>
</evidence>
<evidence type="ECO:0000256" key="1">
    <source>
        <dbReference type="PROSITE-ProRule" id="PRU00221"/>
    </source>
</evidence>
<evidence type="ECO:0000256" key="2">
    <source>
        <dbReference type="SAM" id="MobiDB-lite"/>
    </source>
</evidence>
<reference evidence="4 5" key="1">
    <citation type="submission" date="2022-05" db="EMBL/GenBank/DDBJ databases">
        <authorList>
            <consortium name="Genoscope - CEA"/>
            <person name="William W."/>
        </authorList>
    </citation>
    <scope>NUCLEOTIDE SEQUENCE [LARGE SCALE GENOMIC DNA]</scope>
</reference>
<organism evidence="4 5">
    <name type="scientific">Pocillopora meandrina</name>
    <dbReference type="NCBI Taxonomy" id="46732"/>
    <lineage>
        <taxon>Eukaryota</taxon>
        <taxon>Metazoa</taxon>
        <taxon>Cnidaria</taxon>
        <taxon>Anthozoa</taxon>
        <taxon>Hexacorallia</taxon>
        <taxon>Scleractinia</taxon>
        <taxon>Astrocoeniina</taxon>
        <taxon>Pocilloporidae</taxon>
        <taxon>Pocillopora</taxon>
    </lineage>
</organism>
<dbReference type="InterPro" id="IPR056151">
    <property type="entry name" value="Beta-prop_DCAF12"/>
</dbReference>
<feature type="region of interest" description="Disordered" evidence="2">
    <location>
        <begin position="534"/>
        <end position="617"/>
    </location>
</feature>
<keyword evidence="1" id="KW-0853">WD repeat</keyword>
<feature type="compositionally biased region" description="Low complexity" evidence="2">
    <location>
        <begin position="545"/>
        <end position="554"/>
    </location>
</feature>
<dbReference type="InterPro" id="IPR052818">
    <property type="entry name" value="NEDD1_Spindle_Assembly"/>
</dbReference>
<dbReference type="Gene3D" id="2.130.10.10">
    <property type="entry name" value="YVTN repeat-like/Quinoprotein amine dehydrogenase"/>
    <property type="match status" value="2"/>
</dbReference>
<dbReference type="Pfam" id="PF00400">
    <property type="entry name" value="WD40"/>
    <property type="match status" value="3"/>
</dbReference>
<dbReference type="GO" id="GO:0005813">
    <property type="term" value="C:centrosome"/>
    <property type="evidence" value="ECO:0007669"/>
    <property type="project" value="TreeGrafter"/>
</dbReference>
<dbReference type="InterPro" id="IPR036322">
    <property type="entry name" value="WD40_repeat_dom_sf"/>
</dbReference>
<dbReference type="Proteomes" id="UP001159428">
    <property type="component" value="Unassembled WGS sequence"/>
</dbReference>
<feature type="compositionally biased region" description="Polar residues" evidence="2">
    <location>
        <begin position="329"/>
        <end position="341"/>
    </location>
</feature>
<dbReference type="GO" id="GO:0043015">
    <property type="term" value="F:gamma-tubulin binding"/>
    <property type="evidence" value="ECO:0007669"/>
    <property type="project" value="TreeGrafter"/>
</dbReference>
<feature type="compositionally biased region" description="Polar residues" evidence="2">
    <location>
        <begin position="563"/>
        <end position="575"/>
    </location>
</feature>
<dbReference type="AlphaFoldDB" id="A0AAU9XL16"/>
<feature type="domain" description="DDB1- and CUL4-associated factor 12 beta-propeller" evidence="3">
    <location>
        <begin position="157"/>
        <end position="278"/>
    </location>
</feature>
<evidence type="ECO:0000313" key="4">
    <source>
        <dbReference type="EMBL" id="CAH3148978.1"/>
    </source>
</evidence>
<dbReference type="PROSITE" id="PS50082">
    <property type="entry name" value="WD_REPEATS_2"/>
    <property type="match status" value="1"/>
</dbReference>
<dbReference type="CDD" id="cd00200">
    <property type="entry name" value="WD40"/>
    <property type="match status" value="1"/>
</dbReference>
<dbReference type="InterPro" id="IPR001680">
    <property type="entry name" value="WD40_rpt"/>
</dbReference>
<feature type="compositionally biased region" description="Polar residues" evidence="2">
    <location>
        <begin position="350"/>
        <end position="359"/>
    </location>
</feature>
<gene>
    <name evidence="4" type="ORF">PMEA_00024226</name>
</gene>
<dbReference type="SUPFAM" id="SSF50978">
    <property type="entry name" value="WD40 repeat-like"/>
    <property type="match status" value="1"/>
</dbReference>
<dbReference type="GO" id="GO:0005814">
    <property type="term" value="C:centriole"/>
    <property type="evidence" value="ECO:0007669"/>
    <property type="project" value="TreeGrafter"/>
</dbReference>
<protein>
    <recommendedName>
        <fullName evidence="3">DDB1- and CUL4-associated factor 12 beta-propeller domain-containing protein</fullName>
    </recommendedName>
</protein>
<dbReference type="EMBL" id="CALNXJ010000045">
    <property type="protein sequence ID" value="CAH3148978.1"/>
    <property type="molecule type" value="Genomic_DNA"/>
</dbReference>
<evidence type="ECO:0000313" key="5">
    <source>
        <dbReference type="Proteomes" id="UP001159428"/>
    </source>
</evidence>
<dbReference type="PANTHER" id="PTHR44414:SF1">
    <property type="entry name" value="PROTEIN NEDD1"/>
    <property type="match status" value="1"/>
</dbReference>
<accession>A0AAU9XL16</accession>
<feature type="region of interest" description="Disordered" evidence="2">
    <location>
        <begin position="295"/>
        <end position="365"/>
    </location>
</feature>
<keyword evidence="5" id="KW-1185">Reference proteome</keyword>
<feature type="compositionally biased region" description="Basic and acidic residues" evidence="2">
    <location>
        <begin position="579"/>
        <end position="589"/>
    </location>
</feature>
<feature type="compositionally biased region" description="Polar residues" evidence="2">
    <location>
        <begin position="295"/>
        <end position="319"/>
    </location>
</feature>